<dbReference type="KEGG" id="palw:PSAL_002540"/>
<evidence type="ECO:0000313" key="1">
    <source>
        <dbReference type="EMBL" id="QPM89045.1"/>
    </source>
</evidence>
<protein>
    <submittedName>
        <fullName evidence="1">Uncharacterized protein</fullName>
    </submittedName>
</protein>
<accession>A0A418SEY9</accession>
<dbReference type="Proteomes" id="UP000283786">
    <property type="component" value="Chromosome"/>
</dbReference>
<evidence type="ECO:0000313" key="2">
    <source>
        <dbReference type="Proteomes" id="UP000283786"/>
    </source>
</evidence>
<organism evidence="1 2">
    <name type="scientific">Pseudooceanicola algae</name>
    <dbReference type="NCBI Taxonomy" id="1537215"/>
    <lineage>
        <taxon>Bacteria</taxon>
        <taxon>Pseudomonadati</taxon>
        <taxon>Pseudomonadota</taxon>
        <taxon>Alphaproteobacteria</taxon>
        <taxon>Rhodobacterales</taxon>
        <taxon>Paracoccaceae</taxon>
        <taxon>Pseudooceanicola</taxon>
    </lineage>
</organism>
<sequence>MTLLEKILTTLGLAPQVQPIPLRVPGAPAFWEKRQ</sequence>
<proteinExistence type="predicted"/>
<reference evidence="1 2" key="1">
    <citation type="submission" date="2020-08" db="EMBL/GenBank/DDBJ databases">
        <title>Genome sequence of Rhodobacteraceae bacterium Lw-13e.</title>
        <authorList>
            <person name="Poehlein A."/>
            <person name="Wolter L."/>
            <person name="Daniel R."/>
            <person name="Brinkhoff T."/>
        </authorList>
    </citation>
    <scope>NUCLEOTIDE SEQUENCE [LARGE SCALE GENOMIC DNA]</scope>
    <source>
        <strain evidence="1 2">Lw-13e</strain>
    </source>
</reference>
<name>A0A418SEY9_9RHOB</name>
<keyword evidence="2" id="KW-1185">Reference proteome</keyword>
<dbReference type="AlphaFoldDB" id="A0A418SEY9"/>
<dbReference type="EMBL" id="CP060436">
    <property type="protein sequence ID" value="QPM89045.1"/>
    <property type="molecule type" value="Genomic_DNA"/>
</dbReference>
<gene>
    <name evidence="1" type="ORF">PSAL_002540</name>
</gene>